<proteinExistence type="predicted"/>
<reference evidence="1 2" key="1">
    <citation type="journal article" date="2014" name="Am. J. Bot.">
        <title>Genome assembly and annotation for red clover (Trifolium pratense; Fabaceae).</title>
        <authorList>
            <person name="Istvanek J."/>
            <person name="Jaros M."/>
            <person name="Krenek A."/>
            <person name="Repkova J."/>
        </authorList>
    </citation>
    <scope>NUCLEOTIDE SEQUENCE [LARGE SCALE GENOMIC DNA]</scope>
    <source>
        <strain evidence="2">cv. Tatra</strain>
        <tissue evidence="1">Young leaves</tissue>
    </source>
</reference>
<comment type="caution">
    <text evidence="1">The sequence shown here is derived from an EMBL/GenBank/DDBJ whole genome shotgun (WGS) entry which is preliminary data.</text>
</comment>
<dbReference type="EMBL" id="ASHM01043058">
    <property type="protein sequence ID" value="PNX82962.1"/>
    <property type="molecule type" value="Genomic_DNA"/>
</dbReference>
<organism evidence="1 2">
    <name type="scientific">Trifolium pratense</name>
    <name type="common">Red clover</name>
    <dbReference type="NCBI Taxonomy" id="57577"/>
    <lineage>
        <taxon>Eukaryota</taxon>
        <taxon>Viridiplantae</taxon>
        <taxon>Streptophyta</taxon>
        <taxon>Embryophyta</taxon>
        <taxon>Tracheophyta</taxon>
        <taxon>Spermatophyta</taxon>
        <taxon>Magnoliopsida</taxon>
        <taxon>eudicotyledons</taxon>
        <taxon>Gunneridae</taxon>
        <taxon>Pentapetalae</taxon>
        <taxon>rosids</taxon>
        <taxon>fabids</taxon>
        <taxon>Fabales</taxon>
        <taxon>Fabaceae</taxon>
        <taxon>Papilionoideae</taxon>
        <taxon>50 kb inversion clade</taxon>
        <taxon>NPAAA clade</taxon>
        <taxon>Hologalegina</taxon>
        <taxon>IRL clade</taxon>
        <taxon>Trifolieae</taxon>
        <taxon>Trifolium</taxon>
    </lineage>
</organism>
<dbReference type="Proteomes" id="UP000236291">
    <property type="component" value="Unassembled WGS sequence"/>
</dbReference>
<gene>
    <name evidence="1" type="ORF">L195_g038999</name>
</gene>
<evidence type="ECO:0000313" key="1">
    <source>
        <dbReference type="EMBL" id="PNX82962.1"/>
    </source>
</evidence>
<accession>A0A2K3LWQ0</accession>
<evidence type="ECO:0000313" key="2">
    <source>
        <dbReference type="Proteomes" id="UP000236291"/>
    </source>
</evidence>
<protein>
    <submittedName>
        <fullName evidence="1">Sex determination protein tasselseed-2</fullName>
    </submittedName>
</protein>
<sequence length="124" mass="14544">MPKFMHSYIENITDVKGDVYCGYRVIALYNRNNENDFEFVRENMINELRLHRHDYLKLYGGEKRLTYITEALSPPKRKTRRHGVAPIEKWFTFLDMGHIAATLLNRVIVKLTKHEIGAGASQTF</sequence>
<dbReference type="ExpressionAtlas" id="A0A2K3LWQ0">
    <property type="expression patterns" value="baseline"/>
</dbReference>
<dbReference type="AlphaFoldDB" id="A0A2K3LWQ0"/>
<name>A0A2K3LWQ0_TRIPR</name>
<reference evidence="1 2" key="2">
    <citation type="journal article" date="2017" name="Front. Plant Sci.">
        <title>Gene Classification and Mining of Molecular Markers Useful in Red Clover (Trifolium pratense) Breeding.</title>
        <authorList>
            <person name="Istvanek J."/>
            <person name="Dluhosova J."/>
            <person name="Dluhos P."/>
            <person name="Patkova L."/>
            <person name="Nedelnik J."/>
            <person name="Repkova J."/>
        </authorList>
    </citation>
    <scope>NUCLEOTIDE SEQUENCE [LARGE SCALE GENOMIC DNA]</scope>
    <source>
        <strain evidence="2">cv. Tatra</strain>
        <tissue evidence="1">Young leaves</tissue>
    </source>
</reference>